<organism evidence="11 12">
    <name type="scientific">Remersonia thermophila</name>
    <dbReference type="NCBI Taxonomy" id="72144"/>
    <lineage>
        <taxon>Eukaryota</taxon>
        <taxon>Fungi</taxon>
        <taxon>Dikarya</taxon>
        <taxon>Ascomycota</taxon>
        <taxon>Pezizomycotina</taxon>
        <taxon>Sordariomycetes</taxon>
        <taxon>Sordariomycetidae</taxon>
        <taxon>Sordariales</taxon>
        <taxon>Sordariales incertae sedis</taxon>
        <taxon>Remersonia</taxon>
    </lineage>
</organism>
<comment type="similarity">
    <text evidence="2 9">Belongs to the eIF-2B alpha/beta/delta subunits family.</text>
</comment>
<evidence type="ECO:0000256" key="3">
    <source>
        <dbReference type="ARBA" id="ARBA00022490"/>
    </source>
</evidence>
<feature type="compositionally biased region" description="Low complexity" evidence="10">
    <location>
        <begin position="1"/>
        <end position="17"/>
    </location>
</feature>
<evidence type="ECO:0000256" key="2">
    <source>
        <dbReference type="ARBA" id="ARBA00007251"/>
    </source>
</evidence>
<proteinExistence type="inferred from homology"/>
<keyword evidence="12" id="KW-1185">Reference proteome</keyword>
<feature type="compositionally biased region" description="Basic and acidic residues" evidence="10">
    <location>
        <begin position="51"/>
        <end position="66"/>
    </location>
</feature>
<evidence type="ECO:0000313" key="11">
    <source>
        <dbReference type="EMBL" id="KAL2266506.1"/>
    </source>
</evidence>
<dbReference type="SUPFAM" id="SSF100950">
    <property type="entry name" value="NagB/RpiA/CoA transferase-like"/>
    <property type="match status" value="1"/>
</dbReference>
<comment type="subunit">
    <text evidence="8">Component of the translation initiation factor 2B (eIF2B) complex which is a heterodecamer of two sets of five different subunits: alpha, beta, gamma, delta and epsilon. Subunits alpha, beta and delta comprise a regulatory subcomplex and subunits epsilon and gamma comprise a catalytic subcomplex. Within the complex, the hexameric regulatory complex resides at the center, with the two heterodimeric catalytic subcomplexes bound on opposite sides.</text>
</comment>
<comment type="subcellular location">
    <subcellularLocation>
        <location evidence="1">Cytoplasm</location>
        <location evidence="1">Cytosol</location>
    </subcellularLocation>
</comment>
<dbReference type="InterPro" id="IPR037171">
    <property type="entry name" value="NagB/RpiA_transferase-like"/>
</dbReference>
<evidence type="ECO:0000256" key="4">
    <source>
        <dbReference type="ARBA" id="ARBA00022540"/>
    </source>
</evidence>
<evidence type="ECO:0000256" key="7">
    <source>
        <dbReference type="ARBA" id="ARBA00044356"/>
    </source>
</evidence>
<evidence type="ECO:0000256" key="1">
    <source>
        <dbReference type="ARBA" id="ARBA00004514"/>
    </source>
</evidence>
<dbReference type="InterPro" id="IPR042529">
    <property type="entry name" value="IF_2B-like_C"/>
</dbReference>
<gene>
    <name evidence="11" type="ORF">VTJ83DRAFT_5858</name>
</gene>
<evidence type="ECO:0000256" key="9">
    <source>
        <dbReference type="RuleBase" id="RU003814"/>
    </source>
</evidence>
<dbReference type="EMBL" id="JAZGUE010000005">
    <property type="protein sequence ID" value="KAL2266506.1"/>
    <property type="molecule type" value="Genomic_DNA"/>
</dbReference>
<evidence type="ECO:0000256" key="5">
    <source>
        <dbReference type="ARBA" id="ARBA00022917"/>
    </source>
</evidence>
<reference evidence="11 12" key="1">
    <citation type="journal article" date="2024" name="Commun. Biol.">
        <title>Comparative genomic analysis of thermophilic fungi reveals convergent evolutionary adaptations and gene losses.</title>
        <authorList>
            <person name="Steindorff A.S."/>
            <person name="Aguilar-Pontes M.V."/>
            <person name="Robinson A.J."/>
            <person name="Andreopoulos B."/>
            <person name="LaButti K."/>
            <person name="Kuo A."/>
            <person name="Mondo S."/>
            <person name="Riley R."/>
            <person name="Otillar R."/>
            <person name="Haridas S."/>
            <person name="Lipzen A."/>
            <person name="Grimwood J."/>
            <person name="Schmutz J."/>
            <person name="Clum A."/>
            <person name="Reid I.D."/>
            <person name="Moisan M.C."/>
            <person name="Butler G."/>
            <person name="Nguyen T.T.M."/>
            <person name="Dewar K."/>
            <person name="Conant G."/>
            <person name="Drula E."/>
            <person name="Henrissat B."/>
            <person name="Hansel C."/>
            <person name="Singer S."/>
            <person name="Hutchinson M.I."/>
            <person name="de Vries R.P."/>
            <person name="Natvig D.O."/>
            <person name="Powell A.J."/>
            <person name="Tsang A."/>
            <person name="Grigoriev I.V."/>
        </authorList>
    </citation>
    <scope>NUCLEOTIDE SEQUENCE [LARGE SCALE GENOMIC DNA]</scope>
    <source>
        <strain evidence="11 12">ATCC 22073</strain>
    </source>
</reference>
<evidence type="ECO:0000313" key="12">
    <source>
        <dbReference type="Proteomes" id="UP001600064"/>
    </source>
</evidence>
<keyword evidence="4" id="KW-0396">Initiation factor</keyword>
<feature type="compositionally biased region" description="Low complexity" evidence="10">
    <location>
        <begin position="26"/>
        <end position="35"/>
    </location>
</feature>
<dbReference type="Pfam" id="PF01008">
    <property type="entry name" value="IF-2B"/>
    <property type="match status" value="1"/>
</dbReference>
<dbReference type="Gene3D" id="3.40.50.10470">
    <property type="entry name" value="Translation initiation factor eif-2b, domain 2"/>
    <property type="match status" value="1"/>
</dbReference>
<evidence type="ECO:0000256" key="8">
    <source>
        <dbReference type="ARBA" id="ARBA00046432"/>
    </source>
</evidence>
<feature type="compositionally biased region" description="Low complexity" evidence="10">
    <location>
        <begin position="67"/>
        <end position="85"/>
    </location>
</feature>
<dbReference type="PANTHER" id="PTHR10233:SF14">
    <property type="entry name" value="TRANSLATION INITIATION FACTOR EIF-2B SUBUNIT DELTA"/>
    <property type="match status" value="1"/>
</dbReference>
<dbReference type="InterPro" id="IPR000649">
    <property type="entry name" value="IF-2B-related"/>
</dbReference>
<dbReference type="RefSeq" id="XP_070865233.1">
    <property type="nucleotide sequence ID" value="XM_071012504.1"/>
</dbReference>
<dbReference type="GeneID" id="98127148"/>
<accession>A0ABR4D860</accession>
<sequence length="463" mass="49603">MSGESNGAPAGAPNAASTAVDSTKKASAPSNAAAPPANPEKLTPAQLKAKAKAEKAARRAQVKEARAAAAAAAPAPQEKGAAAADGKGGKPKGKQDGQSLAVPRASVSGRRPSMHRVLEKEKEQDVRPNVLECFSHVPTAKRIPLSQAHKDVHPAVLAVGQMMATYALNDSIARLKAMLLAFKKVIESYETPKGSSLSRHFVPHVLNPQIEYLTECRPMCFAMGNAIRLLKGKINKFDIDTPENEAKEALLEWVDFVINERISLAEYAIALNAAESIHEGDTILTYGRHRLVERALLKAKELGKFFDVIVIDDHFERDGQNLATTLCKAGIHVLYSPNLGGLRPKVAAASNVFLGGEGIFANGSMNARSGTADVAMAAANAGVKVMVLCESINFDRDRVSVDSMTYNEVDPERNTPDFFRVLYDNTHDKYISGVMTEFESGGGSSPAQAILALLRKQEDPLIA</sequence>
<evidence type="ECO:0000256" key="10">
    <source>
        <dbReference type="SAM" id="MobiDB-lite"/>
    </source>
</evidence>
<dbReference type="Proteomes" id="UP001600064">
    <property type="component" value="Unassembled WGS sequence"/>
</dbReference>
<protein>
    <recommendedName>
        <fullName evidence="6">Translation initiation factor eIF2B subunit delta</fullName>
    </recommendedName>
    <alternativeName>
        <fullName evidence="7">eIF2B GDP-GTP exchange factor subunit delta</fullName>
    </alternativeName>
</protein>
<keyword evidence="3" id="KW-0963">Cytoplasm</keyword>
<name>A0ABR4D860_9PEZI</name>
<comment type="caution">
    <text evidence="11">The sequence shown here is derived from an EMBL/GenBank/DDBJ whole genome shotgun (WGS) entry which is preliminary data.</text>
</comment>
<feature type="region of interest" description="Disordered" evidence="10">
    <location>
        <begin position="1"/>
        <end position="123"/>
    </location>
</feature>
<keyword evidence="5" id="KW-0648">Protein biosynthesis</keyword>
<dbReference type="PANTHER" id="PTHR10233">
    <property type="entry name" value="TRANSLATION INITIATION FACTOR EIF-2B"/>
    <property type="match status" value="1"/>
</dbReference>
<evidence type="ECO:0000256" key="6">
    <source>
        <dbReference type="ARBA" id="ARBA00044147"/>
    </source>
</evidence>